<comment type="caution">
    <text evidence="4">The sequence shown here is derived from an EMBL/GenBank/DDBJ whole genome shotgun (WGS) entry which is preliminary data.</text>
</comment>
<dbReference type="PANTHER" id="PTHR43649:SF12">
    <property type="entry name" value="DIACETYLCHITOBIOSE BINDING PROTEIN DASA"/>
    <property type="match status" value="1"/>
</dbReference>
<reference evidence="4 5" key="1">
    <citation type="submission" date="2020-08" db="EMBL/GenBank/DDBJ databases">
        <title>Genomic Encyclopedia of Type Strains, Phase IV (KMG-IV): sequencing the most valuable type-strain genomes for metagenomic binning, comparative biology and taxonomic classification.</title>
        <authorList>
            <person name="Goeker M."/>
        </authorList>
    </citation>
    <scope>NUCLEOTIDE SEQUENCE [LARGE SCALE GENOMIC DNA]</scope>
    <source>
        <strain evidence="4 5">DSM 2461</strain>
    </source>
</reference>
<comment type="subcellular location">
    <subcellularLocation>
        <location evidence="1">Periplasm</location>
    </subcellularLocation>
</comment>
<evidence type="ECO:0000256" key="3">
    <source>
        <dbReference type="SAM" id="SignalP"/>
    </source>
</evidence>
<dbReference type="Gene3D" id="3.40.190.10">
    <property type="entry name" value="Periplasmic binding protein-like II"/>
    <property type="match status" value="2"/>
</dbReference>
<evidence type="ECO:0000313" key="5">
    <source>
        <dbReference type="Proteomes" id="UP000587760"/>
    </source>
</evidence>
<proteinExistence type="inferred from homology"/>
<dbReference type="AlphaFoldDB" id="A0A841RDP6"/>
<gene>
    <name evidence="4" type="ORF">HNR50_002793</name>
</gene>
<keyword evidence="3" id="KW-0732">Signal</keyword>
<dbReference type="SUPFAM" id="SSF53850">
    <property type="entry name" value="Periplasmic binding protein-like II"/>
    <property type="match status" value="1"/>
</dbReference>
<dbReference type="PANTHER" id="PTHR43649">
    <property type="entry name" value="ARABINOSE-BINDING PROTEIN-RELATED"/>
    <property type="match status" value="1"/>
</dbReference>
<dbReference type="InterPro" id="IPR006059">
    <property type="entry name" value="SBP"/>
</dbReference>
<dbReference type="GO" id="GO:0042597">
    <property type="term" value="C:periplasmic space"/>
    <property type="evidence" value="ECO:0007669"/>
    <property type="project" value="UniProtKB-SubCell"/>
</dbReference>
<organism evidence="4 5">
    <name type="scientific">Spirochaeta isovalerica</name>
    <dbReference type="NCBI Taxonomy" id="150"/>
    <lineage>
        <taxon>Bacteria</taxon>
        <taxon>Pseudomonadati</taxon>
        <taxon>Spirochaetota</taxon>
        <taxon>Spirochaetia</taxon>
        <taxon>Spirochaetales</taxon>
        <taxon>Spirochaetaceae</taxon>
        <taxon>Spirochaeta</taxon>
    </lineage>
</organism>
<keyword evidence="5" id="KW-1185">Reference proteome</keyword>
<evidence type="ECO:0000313" key="4">
    <source>
        <dbReference type="EMBL" id="MBB6481120.1"/>
    </source>
</evidence>
<dbReference type="Pfam" id="PF01547">
    <property type="entry name" value="SBP_bac_1"/>
    <property type="match status" value="1"/>
</dbReference>
<accession>A0A841RDP6</accession>
<evidence type="ECO:0000256" key="1">
    <source>
        <dbReference type="ARBA" id="ARBA00004418"/>
    </source>
</evidence>
<dbReference type="InterPro" id="IPR050490">
    <property type="entry name" value="Bact_solute-bd_prot1"/>
</dbReference>
<feature type="signal peptide" evidence="3">
    <location>
        <begin position="1"/>
        <end position="23"/>
    </location>
</feature>
<evidence type="ECO:0000256" key="2">
    <source>
        <dbReference type="ARBA" id="ARBA00008520"/>
    </source>
</evidence>
<protein>
    <submittedName>
        <fullName evidence="4">Raffinose/stachyose/melibiose transport system substrate-binding protein</fullName>
    </submittedName>
</protein>
<sequence length="427" mass="47400">MKKVKMILMSTLVLITALSPAFATGQQEAANSDSVNLVYWSMWNETEPQAMVLKDAIKDFEKMNPGVKIDVQWNGREIRKTLQPALDAGTKIDIWDEDLERIVKTWQSYALSLDDFYGKAYPSTNGKTFTDTVMGSLQTLLRSFSSDGSLYAVPYQPMVVVVFYNKDHFDKAGITSTPRTWDELLQACSKLQAAGYTPITIDDAYIDLPLGMHLNRMYGNPESVEALVKDKTGNLWDAPEVMQTAKDFEALAPFMSPQVATNKWPAGQQEVATDQVSIYLMNGTWLPNEVMGTTGPDFRWGQFPYPAVTGGVNNNGGTYGAQGFQINKNCENPELAFALLAHLTSGKWDKELAAKTYGAPMDTSMPWPSQIEECRPIFESLDSWIPWSGGLAADTDAFPVIKAEYTRLLAGQITADQFVRNVKSALK</sequence>
<name>A0A841RDP6_9SPIO</name>
<dbReference type="RefSeq" id="WP_184747365.1">
    <property type="nucleotide sequence ID" value="NZ_JACHGJ010000005.1"/>
</dbReference>
<dbReference type="Proteomes" id="UP000587760">
    <property type="component" value="Unassembled WGS sequence"/>
</dbReference>
<comment type="similarity">
    <text evidence="2">Belongs to the bacterial solute-binding protein 1 family.</text>
</comment>
<feature type="chain" id="PRO_5032762903" evidence="3">
    <location>
        <begin position="24"/>
        <end position="427"/>
    </location>
</feature>
<dbReference type="EMBL" id="JACHGJ010000005">
    <property type="protein sequence ID" value="MBB6481120.1"/>
    <property type="molecule type" value="Genomic_DNA"/>
</dbReference>